<dbReference type="Gene3D" id="3.40.50.620">
    <property type="entry name" value="HUPs"/>
    <property type="match status" value="1"/>
</dbReference>
<dbReference type="EC" id="2.7.1.26" evidence="14"/>
<keyword evidence="8 14" id="KW-0418">Kinase</keyword>
<comment type="similarity">
    <text evidence="14">Belongs to the ribF family.</text>
</comment>
<dbReference type="PANTHER" id="PTHR22749:SF6">
    <property type="entry name" value="RIBOFLAVIN KINASE"/>
    <property type="match status" value="1"/>
</dbReference>
<dbReference type="EC" id="2.7.7.2" evidence="14"/>
<comment type="caution">
    <text evidence="16">The sequence shown here is derived from an EMBL/GenBank/DDBJ whole genome shotgun (WGS) entry which is preliminary data.</text>
</comment>
<evidence type="ECO:0000313" key="16">
    <source>
        <dbReference type="EMBL" id="MET3634582.1"/>
    </source>
</evidence>
<dbReference type="InterPro" id="IPR002606">
    <property type="entry name" value="Riboflavin_kinase_bac"/>
</dbReference>
<dbReference type="RefSeq" id="WP_354369043.1">
    <property type="nucleotide sequence ID" value="NZ_JBEPLN010000019.1"/>
</dbReference>
<keyword evidence="4 14" id="KW-0288">FMN</keyword>
<evidence type="ECO:0000256" key="13">
    <source>
        <dbReference type="ARBA" id="ARBA00049494"/>
    </source>
</evidence>
<evidence type="ECO:0000256" key="7">
    <source>
        <dbReference type="ARBA" id="ARBA00022741"/>
    </source>
</evidence>
<protein>
    <recommendedName>
        <fullName evidence="14">Riboflavin biosynthesis protein</fullName>
    </recommendedName>
    <domain>
        <recommendedName>
            <fullName evidence="14">Riboflavin kinase</fullName>
            <ecNumber evidence="14">2.7.1.26</ecNumber>
        </recommendedName>
        <alternativeName>
            <fullName evidence="14">Flavokinase</fullName>
        </alternativeName>
    </domain>
    <domain>
        <recommendedName>
            <fullName evidence="14">FMN adenylyltransferase</fullName>
            <ecNumber evidence="14">2.7.7.2</ecNumber>
        </recommendedName>
        <alternativeName>
            <fullName evidence="14">FAD pyrophosphorylase</fullName>
        </alternativeName>
        <alternativeName>
            <fullName evidence="14">FAD synthase</fullName>
        </alternativeName>
    </domain>
</protein>
<evidence type="ECO:0000256" key="12">
    <source>
        <dbReference type="ARBA" id="ARBA00047880"/>
    </source>
</evidence>
<dbReference type="SMART" id="SM00904">
    <property type="entry name" value="Flavokinase"/>
    <property type="match status" value="1"/>
</dbReference>
<dbReference type="CDD" id="cd02064">
    <property type="entry name" value="FAD_synthetase_N"/>
    <property type="match status" value="1"/>
</dbReference>
<dbReference type="Pfam" id="PF01687">
    <property type="entry name" value="Flavokinase"/>
    <property type="match status" value="1"/>
</dbReference>
<dbReference type="GO" id="GO:0003919">
    <property type="term" value="F:FMN adenylyltransferase activity"/>
    <property type="evidence" value="ECO:0007669"/>
    <property type="project" value="UniProtKB-EC"/>
</dbReference>
<evidence type="ECO:0000256" key="5">
    <source>
        <dbReference type="ARBA" id="ARBA00022679"/>
    </source>
</evidence>
<dbReference type="Pfam" id="PF06574">
    <property type="entry name" value="FAD_syn"/>
    <property type="match status" value="1"/>
</dbReference>
<evidence type="ECO:0000256" key="14">
    <source>
        <dbReference type="PIRNR" id="PIRNR004491"/>
    </source>
</evidence>
<dbReference type="GO" id="GO:0008531">
    <property type="term" value="F:riboflavin kinase activity"/>
    <property type="evidence" value="ECO:0007669"/>
    <property type="project" value="UniProtKB-EC"/>
</dbReference>
<feature type="domain" description="Riboflavin kinase" evidence="15">
    <location>
        <begin position="181"/>
        <end position="305"/>
    </location>
</feature>
<keyword evidence="10 14" id="KW-0067">ATP-binding</keyword>
<dbReference type="InterPro" id="IPR015865">
    <property type="entry name" value="Riboflavin_kinase_bac/euk"/>
</dbReference>
<comment type="catalytic activity">
    <reaction evidence="13 14">
        <text>FMN + ATP + H(+) = FAD + diphosphate</text>
        <dbReference type="Rhea" id="RHEA:17237"/>
        <dbReference type="ChEBI" id="CHEBI:15378"/>
        <dbReference type="ChEBI" id="CHEBI:30616"/>
        <dbReference type="ChEBI" id="CHEBI:33019"/>
        <dbReference type="ChEBI" id="CHEBI:57692"/>
        <dbReference type="ChEBI" id="CHEBI:58210"/>
        <dbReference type="EC" id="2.7.7.2"/>
    </reaction>
</comment>
<keyword evidence="11" id="KW-0511">Multifunctional enzyme</keyword>
<accession>A0ABV2JFP2</accession>
<gene>
    <name evidence="16" type="ORF">ABID28_001228</name>
</gene>
<reference evidence="16 17" key="1">
    <citation type="submission" date="2024-06" db="EMBL/GenBank/DDBJ databases">
        <title>Genomic Encyclopedia of Type Strains, Phase IV (KMG-IV): sequencing the most valuable type-strain genomes for metagenomic binning, comparative biology and taxonomic classification.</title>
        <authorList>
            <person name="Goeker M."/>
        </authorList>
    </citation>
    <scope>NUCLEOTIDE SEQUENCE [LARGE SCALE GENOMIC DNA]</scope>
    <source>
        <strain evidence="16 17">DSM 28302</strain>
    </source>
</reference>
<dbReference type="Gene3D" id="2.40.30.30">
    <property type="entry name" value="Riboflavin kinase-like"/>
    <property type="match status" value="1"/>
</dbReference>
<keyword evidence="9 14" id="KW-0274">FAD</keyword>
<dbReference type="SUPFAM" id="SSF82114">
    <property type="entry name" value="Riboflavin kinase-like"/>
    <property type="match status" value="1"/>
</dbReference>
<dbReference type="Proteomes" id="UP001549037">
    <property type="component" value="Unassembled WGS sequence"/>
</dbReference>
<dbReference type="PIRSF" id="PIRSF004491">
    <property type="entry name" value="FAD_Synth"/>
    <property type="match status" value="1"/>
</dbReference>
<evidence type="ECO:0000256" key="4">
    <source>
        <dbReference type="ARBA" id="ARBA00022643"/>
    </source>
</evidence>
<evidence type="ECO:0000256" key="8">
    <source>
        <dbReference type="ARBA" id="ARBA00022777"/>
    </source>
</evidence>
<evidence type="ECO:0000256" key="3">
    <source>
        <dbReference type="ARBA" id="ARBA00022630"/>
    </source>
</evidence>
<evidence type="ECO:0000256" key="11">
    <source>
        <dbReference type="ARBA" id="ARBA00023268"/>
    </source>
</evidence>
<dbReference type="InterPro" id="IPR014729">
    <property type="entry name" value="Rossmann-like_a/b/a_fold"/>
</dbReference>
<evidence type="ECO:0000313" key="17">
    <source>
        <dbReference type="Proteomes" id="UP001549037"/>
    </source>
</evidence>
<comment type="pathway">
    <text evidence="1 14">Cofactor biosynthesis; FAD biosynthesis; FAD from FMN: step 1/1.</text>
</comment>
<dbReference type="InterPro" id="IPR023468">
    <property type="entry name" value="Riboflavin_kinase"/>
</dbReference>
<keyword evidence="17" id="KW-1185">Reference proteome</keyword>
<dbReference type="EMBL" id="JBEPLN010000019">
    <property type="protein sequence ID" value="MET3634582.1"/>
    <property type="molecule type" value="Genomic_DNA"/>
</dbReference>
<evidence type="ECO:0000259" key="15">
    <source>
        <dbReference type="SMART" id="SM00904"/>
    </source>
</evidence>
<dbReference type="InterPro" id="IPR023465">
    <property type="entry name" value="Riboflavin_kinase_dom_sf"/>
</dbReference>
<dbReference type="PANTHER" id="PTHR22749">
    <property type="entry name" value="RIBOFLAVIN KINASE/FMN ADENYLYLTRANSFERASE"/>
    <property type="match status" value="1"/>
</dbReference>
<keyword evidence="5 14" id="KW-0808">Transferase</keyword>
<evidence type="ECO:0000256" key="1">
    <source>
        <dbReference type="ARBA" id="ARBA00004726"/>
    </source>
</evidence>
<comment type="catalytic activity">
    <reaction evidence="12 14">
        <text>riboflavin + ATP = FMN + ADP + H(+)</text>
        <dbReference type="Rhea" id="RHEA:14357"/>
        <dbReference type="ChEBI" id="CHEBI:15378"/>
        <dbReference type="ChEBI" id="CHEBI:30616"/>
        <dbReference type="ChEBI" id="CHEBI:57986"/>
        <dbReference type="ChEBI" id="CHEBI:58210"/>
        <dbReference type="ChEBI" id="CHEBI:456216"/>
        <dbReference type="EC" id="2.7.1.26"/>
    </reaction>
</comment>
<comment type="pathway">
    <text evidence="2 14">Cofactor biosynthesis; FMN biosynthesis; FMN from riboflavin (ATP route): step 1/1.</text>
</comment>
<dbReference type="NCBIfam" id="NF004162">
    <property type="entry name" value="PRK05627.1-5"/>
    <property type="match status" value="1"/>
</dbReference>
<evidence type="ECO:0000256" key="6">
    <source>
        <dbReference type="ARBA" id="ARBA00022695"/>
    </source>
</evidence>
<organism evidence="16 17">
    <name type="scientific">Streptococcus porcorum</name>
    <dbReference type="NCBI Taxonomy" id="701526"/>
    <lineage>
        <taxon>Bacteria</taxon>
        <taxon>Bacillati</taxon>
        <taxon>Bacillota</taxon>
        <taxon>Bacilli</taxon>
        <taxon>Lactobacillales</taxon>
        <taxon>Streptococcaceae</taxon>
        <taxon>Streptococcus</taxon>
    </lineage>
</organism>
<keyword evidence="7 14" id="KW-0547">Nucleotide-binding</keyword>
<name>A0ABV2JFP2_9STRE</name>
<proteinExistence type="inferred from homology"/>
<dbReference type="NCBIfam" id="TIGR00083">
    <property type="entry name" value="ribF"/>
    <property type="match status" value="1"/>
</dbReference>
<dbReference type="InterPro" id="IPR015864">
    <property type="entry name" value="FAD_synthase"/>
</dbReference>
<keyword evidence="3 14" id="KW-0285">Flavoprotein</keyword>
<keyword evidence="6 14" id="KW-0548">Nucleotidyltransferase</keyword>
<evidence type="ECO:0000256" key="10">
    <source>
        <dbReference type="ARBA" id="ARBA00022840"/>
    </source>
</evidence>
<evidence type="ECO:0000256" key="2">
    <source>
        <dbReference type="ARBA" id="ARBA00005201"/>
    </source>
</evidence>
<dbReference type="NCBIfam" id="NF004158">
    <property type="entry name" value="PRK05627.1-1"/>
    <property type="match status" value="1"/>
</dbReference>
<evidence type="ECO:0000256" key="9">
    <source>
        <dbReference type="ARBA" id="ARBA00022827"/>
    </source>
</evidence>
<dbReference type="SUPFAM" id="SSF52374">
    <property type="entry name" value="Nucleotidylyl transferase"/>
    <property type="match status" value="1"/>
</dbReference>
<sequence>MKIFHIKDENDIHQKEETVLVLGYFDGLHRGHKELFDQARLIADKKGLKVAVLTFPESPKLTFARFDPELLLHIVSPQKRLEKFEEYGVDYLYFVDFTSQFAGVSSDDFIHKYIENLRANTVVAGFDYHFGHNRTSCAYLQRNFSGQVVIVSEQTSGDEKISSTRIRQLIKNGQVAEANHLLGYHFSTRGIVVHGDARGRTIGYPTANFSPIDRTYLPKDGVYITDVILSGKKYRAMTSVGKNVTFDGTELRLEAHIFDFEGDLYGNTIEVVWLDKIRDMVKFKGIDELVTQLKVDEQLARNYEKV</sequence>